<keyword evidence="11" id="KW-0472">Membrane</keyword>
<evidence type="ECO:0000313" key="14">
    <source>
        <dbReference type="Proteomes" id="UP001454036"/>
    </source>
</evidence>
<evidence type="ECO:0000256" key="5">
    <source>
        <dbReference type="ARBA" id="ARBA00022777"/>
    </source>
</evidence>
<reference evidence="13 14" key="1">
    <citation type="submission" date="2024-01" db="EMBL/GenBank/DDBJ databases">
        <title>The complete chloroplast genome sequence of Lithospermum erythrorhizon: insights into the phylogenetic relationship among Boraginaceae species and the maternal lineages of purple gromwells.</title>
        <authorList>
            <person name="Okada T."/>
            <person name="Watanabe K."/>
        </authorList>
    </citation>
    <scope>NUCLEOTIDE SEQUENCE [LARGE SCALE GENOMIC DNA]</scope>
</reference>
<dbReference type="SMART" id="SM00220">
    <property type="entry name" value="S_TKc"/>
    <property type="match status" value="1"/>
</dbReference>
<feature type="binding site" evidence="9">
    <location>
        <position position="376"/>
    </location>
    <ligand>
        <name>ATP</name>
        <dbReference type="ChEBI" id="CHEBI:30616"/>
    </ligand>
</feature>
<dbReference type="PROSITE" id="PS50011">
    <property type="entry name" value="PROTEIN_KINASE_DOM"/>
    <property type="match status" value="1"/>
</dbReference>
<feature type="compositionally biased region" description="Low complexity" evidence="10">
    <location>
        <begin position="701"/>
        <end position="710"/>
    </location>
</feature>
<evidence type="ECO:0000256" key="4">
    <source>
        <dbReference type="ARBA" id="ARBA00022741"/>
    </source>
</evidence>
<keyword evidence="4 9" id="KW-0547">Nucleotide-binding</keyword>
<evidence type="ECO:0000256" key="1">
    <source>
        <dbReference type="ARBA" id="ARBA00006529"/>
    </source>
</evidence>
<dbReference type="InterPro" id="IPR000719">
    <property type="entry name" value="Prot_kinase_dom"/>
</dbReference>
<dbReference type="PROSITE" id="PS00107">
    <property type="entry name" value="PROTEIN_KINASE_ATP"/>
    <property type="match status" value="1"/>
</dbReference>
<keyword evidence="6 9" id="KW-0067">ATP-binding</keyword>
<dbReference type="Gene3D" id="1.10.510.10">
    <property type="entry name" value="Transferase(Phosphotransferase) domain 1"/>
    <property type="match status" value="1"/>
</dbReference>
<dbReference type="InterPro" id="IPR050538">
    <property type="entry name" value="MAP_kinase_kinase_kinase"/>
</dbReference>
<dbReference type="Proteomes" id="UP001454036">
    <property type="component" value="Unassembled WGS sequence"/>
</dbReference>
<dbReference type="EC" id="2.7.11.25" evidence="2"/>
<comment type="catalytic activity">
    <reaction evidence="7">
        <text>L-threonyl-[protein] + ATP = O-phospho-L-threonyl-[protein] + ADP + H(+)</text>
        <dbReference type="Rhea" id="RHEA:46608"/>
        <dbReference type="Rhea" id="RHEA-COMP:11060"/>
        <dbReference type="Rhea" id="RHEA-COMP:11605"/>
        <dbReference type="ChEBI" id="CHEBI:15378"/>
        <dbReference type="ChEBI" id="CHEBI:30013"/>
        <dbReference type="ChEBI" id="CHEBI:30616"/>
        <dbReference type="ChEBI" id="CHEBI:61977"/>
        <dbReference type="ChEBI" id="CHEBI:456216"/>
        <dbReference type="EC" id="2.7.11.25"/>
    </reaction>
</comment>
<comment type="catalytic activity">
    <reaction evidence="8">
        <text>L-seryl-[protein] + ATP = O-phospho-L-seryl-[protein] + ADP + H(+)</text>
        <dbReference type="Rhea" id="RHEA:17989"/>
        <dbReference type="Rhea" id="RHEA-COMP:9863"/>
        <dbReference type="Rhea" id="RHEA-COMP:11604"/>
        <dbReference type="ChEBI" id="CHEBI:15378"/>
        <dbReference type="ChEBI" id="CHEBI:29999"/>
        <dbReference type="ChEBI" id="CHEBI:30616"/>
        <dbReference type="ChEBI" id="CHEBI:83421"/>
        <dbReference type="ChEBI" id="CHEBI:456216"/>
        <dbReference type="EC" id="2.7.11.25"/>
    </reaction>
</comment>
<evidence type="ECO:0000256" key="2">
    <source>
        <dbReference type="ARBA" id="ARBA00012406"/>
    </source>
</evidence>
<evidence type="ECO:0000259" key="12">
    <source>
        <dbReference type="PROSITE" id="PS50011"/>
    </source>
</evidence>
<dbReference type="PANTHER" id="PTHR48016">
    <property type="entry name" value="MAP KINASE KINASE KINASE SSK2-RELATED-RELATED"/>
    <property type="match status" value="1"/>
</dbReference>
<sequence>MYQMEPIFVPKFVFNVLSLCLFAHYPFLSFLETVQAFFTTLFEFLHLCFLMPSFWKPFSSSSASSSPCSDSTQKVKRGSKSFGWVSRAYYSLQRKRLTRQKNLRYISDDEVGVWPQSMPVSPESFTLRSAFHWSKSAVPQPLPLPDVNLQPKLNINNDHLPLSRERFSKIDGDPSASANTGISGLSQVKAIDQTAIKFPRTPTYARRGFLRRLNIECSEPEFRSSVPPKSAPTSVFSSPVHSPNKFSAGDIFFSSDHHGRHNIIASADHSPLHSPKTRHSSKLIYKHSSNQYMHHKPLMEHHATWHGSNNGTSHPLPLPPGVSRPIQSPITQHYMDSPEPSTVKGQWQKGKLIGRGTYGSVYVATHRETGALCALKEVDLIPDDPRCAECIKQLEQEIRVLRQLQHPNIVQYYGSEVIEDHFCIYLEFIHPGSINKYARDHFGAVTESVVRNFTRHILSGLAYLHSKKTIHRDIKGANLLVNTSGVVKLADFGVAKHLSGSVVNLSLKGTPQWMAPEVLQAVLRNNSTPDHARAVDIWSLGCTVIEMFTGKPPWDELTEVQAMFSVLHKTPPIPETLSSDGKDFLKKCLQREPMNRPSAVELLDHPFVQNIREQTIATCTEEFSGIKLLDSPSSPEESNQLDKELMLLRSKHRSAPLRQLSDSEILPCSHPENSDRGRSANNSPRTQKILPGILVREPKGSSSHVSSSNSPDTLLARDRKNTFFLRSHENQILHF</sequence>
<dbReference type="GO" id="GO:0005737">
    <property type="term" value="C:cytoplasm"/>
    <property type="evidence" value="ECO:0007669"/>
    <property type="project" value="TreeGrafter"/>
</dbReference>
<evidence type="ECO:0000256" key="10">
    <source>
        <dbReference type="SAM" id="MobiDB-lite"/>
    </source>
</evidence>
<evidence type="ECO:0000256" key="7">
    <source>
        <dbReference type="ARBA" id="ARBA00047559"/>
    </source>
</evidence>
<name>A0AAV3QM16_LITER</name>
<feature type="region of interest" description="Disordered" evidence="10">
    <location>
        <begin position="659"/>
        <end position="713"/>
    </location>
</feature>
<protein>
    <recommendedName>
        <fullName evidence="2">mitogen-activated protein kinase kinase kinase</fullName>
        <ecNumber evidence="2">2.7.11.25</ecNumber>
    </recommendedName>
</protein>
<dbReference type="GO" id="GO:0005524">
    <property type="term" value="F:ATP binding"/>
    <property type="evidence" value="ECO:0007669"/>
    <property type="project" value="UniProtKB-UniRule"/>
</dbReference>
<dbReference type="FunFam" id="1.10.510.10:FF:001239">
    <property type="entry name" value="Predicted protein"/>
    <property type="match status" value="1"/>
</dbReference>
<dbReference type="EMBL" id="BAABME010005248">
    <property type="protein sequence ID" value="GAA0165085.1"/>
    <property type="molecule type" value="Genomic_DNA"/>
</dbReference>
<evidence type="ECO:0000313" key="13">
    <source>
        <dbReference type="EMBL" id="GAA0165085.1"/>
    </source>
</evidence>
<gene>
    <name evidence="13" type="ORF">LIER_20577</name>
</gene>
<dbReference type="InterPro" id="IPR011009">
    <property type="entry name" value="Kinase-like_dom_sf"/>
</dbReference>
<evidence type="ECO:0000256" key="3">
    <source>
        <dbReference type="ARBA" id="ARBA00022679"/>
    </source>
</evidence>
<dbReference type="PANTHER" id="PTHR48016:SF12">
    <property type="entry name" value="PROTEIN KINASE DOMAIN-CONTAINING PROTEIN"/>
    <property type="match status" value="1"/>
</dbReference>
<feature type="domain" description="Protein kinase" evidence="12">
    <location>
        <begin position="347"/>
        <end position="608"/>
    </location>
</feature>
<evidence type="ECO:0000256" key="9">
    <source>
        <dbReference type="PROSITE-ProRule" id="PRU10141"/>
    </source>
</evidence>
<dbReference type="Pfam" id="PF00069">
    <property type="entry name" value="Pkinase"/>
    <property type="match status" value="1"/>
</dbReference>
<dbReference type="GO" id="GO:0004709">
    <property type="term" value="F:MAP kinase kinase kinase activity"/>
    <property type="evidence" value="ECO:0007669"/>
    <property type="project" value="UniProtKB-EC"/>
</dbReference>
<dbReference type="AlphaFoldDB" id="A0AAV3QM16"/>
<comment type="similarity">
    <text evidence="1">Belongs to the protein kinase superfamily. STE Ser/Thr protein kinase family. MAP kinase kinase kinase subfamily.</text>
</comment>
<keyword evidence="3" id="KW-0808">Transferase</keyword>
<comment type="caution">
    <text evidence="13">The sequence shown here is derived from an EMBL/GenBank/DDBJ whole genome shotgun (WGS) entry which is preliminary data.</text>
</comment>
<keyword evidence="5 13" id="KW-0418">Kinase</keyword>
<evidence type="ECO:0000256" key="11">
    <source>
        <dbReference type="SAM" id="Phobius"/>
    </source>
</evidence>
<evidence type="ECO:0000256" key="6">
    <source>
        <dbReference type="ARBA" id="ARBA00022840"/>
    </source>
</evidence>
<dbReference type="InterPro" id="IPR017441">
    <property type="entry name" value="Protein_kinase_ATP_BS"/>
</dbReference>
<keyword evidence="13" id="KW-0723">Serine/threonine-protein kinase</keyword>
<keyword evidence="11" id="KW-1133">Transmembrane helix</keyword>
<accession>A0AAV3QM16</accession>
<proteinExistence type="inferred from homology"/>
<keyword evidence="11" id="KW-0812">Transmembrane</keyword>
<keyword evidence="14" id="KW-1185">Reference proteome</keyword>
<dbReference type="SUPFAM" id="SSF56112">
    <property type="entry name" value="Protein kinase-like (PK-like)"/>
    <property type="match status" value="1"/>
</dbReference>
<organism evidence="13 14">
    <name type="scientific">Lithospermum erythrorhizon</name>
    <name type="common">Purple gromwell</name>
    <name type="synonym">Lithospermum officinale var. erythrorhizon</name>
    <dbReference type="NCBI Taxonomy" id="34254"/>
    <lineage>
        <taxon>Eukaryota</taxon>
        <taxon>Viridiplantae</taxon>
        <taxon>Streptophyta</taxon>
        <taxon>Embryophyta</taxon>
        <taxon>Tracheophyta</taxon>
        <taxon>Spermatophyta</taxon>
        <taxon>Magnoliopsida</taxon>
        <taxon>eudicotyledons</taxon>
        <taxon>Gunneridae</taxon>
        <taxon>Pentapetalae</taxon>
        <taxon>asterids</taxon>
        <taxon>lamiids</taxon>
        <taxon>Boraginales</taxon>
        <taxon>Boraginaceae</taxon>
        <taxon>Boraginoideae</taxon>
        <taxon>Lithospermeae</taxon>
        <taxon>Lithospermum</taxon>
    </lineage>
</organism>
<evidence type="ECO:0000256" key="8">
    <source>
        <dbReference type="ARBA" id="ARBA00048329"/>
    </source>
</evidence>
<feature type="transmembrane region" description="Helical" evidence="11">
    <location>
        <begin position="12"/>
        <end position="31"/>
    </location>
</feature>